<evidence type="ECO:0000313" key="2">
    <source>
        <dbReference type="EMBL" id="CAH0729169.1"/>
    </source>
</evidence>
<dbReference type="AlphaFoldDB" id="A0A8J9V2N5"/>
<evidence type="ECO:0000313" key="3">
    <source>
        <dbReference type="Proteomes" id="UP000838878"/>
    </source>
</evidence>
<gene>
    <name evidence="2" type="ORF">BINO364_LOCUS14307</name>
</gene>
<reference evidence="2" key="1">
    <citation type="submission" date="2021-12" db="EMBL/GenBank/DDBJ databases">
        <authorList>
            <person name="Martin H S."/>
        </authorList>
    </citation>
    <scope>NUCLEOTIDE SEQUENCE</scope>
</reference>
<evidence type="ECO:0000256" key="1">
    <source>
        <dbReference type="SAM" id="MobiDB-lite"/>
    </source>
</evidence>
<accession>A0A8J9V2N5</accession>
<dbReference type="EMBL" id="OV170228">
    <property type="protein sequence ID" value="CAH0729169.1"/>
    <property type="molecule type" value="Genomic_DNA"/>
</dbReference>
<dbReference type="Proteomes" id="UP000838878">
    <property type="component" value="Chromosome 8"/>
</dbReference>
<feature type="non-terminal residue" evidence="2">
    <location>
        <position position="85"/>
    </location>
</feature>
<proteinExistence type="predicted"/>
<keyword evidence="3" id="KW-1185">Reference proteome</keyword>
<organism evidence="2 3">
    <name type="scientific">Brenthis ino</name>
    <name type="common">lesser marbled fritillary</name>
    <dbReference type="NCBI Taxonomy" id="405034"/>
    <lineage>
        <taxon>Eukaryota</taxon>
        <taxon>Metazoa</taxon>
        <taxon>Ecdysozoa</taxon>
        <taxon>Arthropoda</taxon>
        <taxon>Hexapoda</taxon>
        <taxon>Insecta</taxon>
        <taxon>Pterygota</taxon>
        <taxon>Neoptera</taxon>
        <taxon>Endopterygota</taxon>
        <taxon>Lepidoptera</taxon>
        <taxon>Glossata</taxon>
        <taxon>Ditrysia</taxon>
        <taxon>Papilionoidea</taxon>
        <taxon>Nymphalidae</taxon>
        <taxon>Heliconiinae</taxon>
        <taxon>Argynnini</taxon>
        <taxon>Brenthis</taxon>
    </lineage>
</organism>
<sequence length="85" mass="9868">MHSRDNVTRSSYKKEEKRREQKKKKKRIRNIFQLVSSNHNSALIIACTRLLSTQERPDRVEVKTAHAIKSEARDHAITSRTVTPG</sequence>
<name>A0A8J9V2N5_9NEOP</name>
<feature type="region of interest" description="Disordered" evidence="1">
    <location>
        <begin position="1"/>
        <end position="28"/>
    </location>
</feature>
<protein>
    <submittedName>
        <fullName evidence="2">Uncharacterized protein</fullName>
    </submittedName>
</protein>
<feature type="compositionally biased region" description="Basic and acidic residues" evidence="1">
    <location>
        <begin position="1"/>
        <end position="19"/>
    </location>
</feature>